<dbReference type="SUPFAM" id="SSF53850">
    <property type="entry name" value="Periplasmic binding protein-like II"/>
    <property type="match status" value="1"/>
</dbReference>
<gene>
    <name evidence="1" type="ORF">L3081_19585</name>
</gene>
<dbReference type="EMBL" id="JAKKSL010000004">
    <property type="protein sequence ID" value="MCI2285179.1"/>
    <property type="molecule type" value="Genomic_DNA"/>
</dbReference>
<evidence type="ECO:0000313" key="2">
    <source>
        <dbReference type="Proteomes" id="UP001139646"/>
    </source>
</evidence>
<dbReference type="Proteomes" id="UP001139646">
    <property type="component" value="Unassembled WGS sequence"/>
</dbReference>
<comment type="caution">
    <text evidence="1">The sequence shown here is derived from an EMBL/GenBank/DDBJ whole genome shotgun (WGS) entry which is preliminary data.</text>
</comment>
<name>A0ABS9X4L9_9GAMM</name>
<proteinExistence type="predicted"/>
<keyword evidence="2" id="KW-1185">Reference proteome</keyword>
<dbReference type="Gene3D" id="3.40.190.10">
    <property type="entry name" value="Periplasmic binding protein-like II"/>
    <property type="match status" value="2"/>
</dbReference>
<accession>A0ABS9X4L9</accession>
<dbReference type="RefSeq" id="WP_242287912.1">
    <property type="nucleotide sequence ID" value="NZ_JAKKSL010000004.1"/>
</dbReference>
<organism evidence="1 2">
    <name type="scientific">Colwellia maritima</name>
    <dbReference type="NCBI Taxonomy" id="2912588"/>
    <lineage>
        <taxon>Bacteria</taxon>
        <taxon>Pseudomonadati</taxon>
        <taxon>Pseudomonadota</taxon>
        <taxon>Gammaproteobacteria</taxon>
        <taxon>Alteromonadales</taxon>
        <taxon>Colwelliaceae</taxon>
        <taxon>Colwellia</taxon>
    </lineage>
</organism>
<reference evidence="1" key="1">
    <citation type="submission" date="2022-01" db="EMBL/GenBank/DDBJ databases">
        <title>Colwellia maritima, isolated from seawater.</title>
        <authorList>
            <person name="Kristyanto S."/>
            <person name="Jung J."/>
            <person name="Jeon C.O."/>
        </authorList>
    </citation>
    <scope>NUCLEOTIDE SEQUENCE</scope>
    <source>
        <strain evidence="1">MSW7</strain>
    </source>
</reference>
<sequence length="250" mass="29500">MKMLNKLFCIVCFLFLTFSAQIYSKELISLYTYLNKPPFIVDKENESGLSYDLVRSLNQFSTNYTYQLVYIPKQRSINFLIDPGVLLWVNPLWVKDKEKIKYAWIEDLIKDKELYITNDPSLRYKNPTSLFGKTLVGVRGYTYINLENLVKKHKINRVDVTKELLVPQMLIKNRADIGVIGMQTYSYIQKEFPKITEKLFILENYEMEFTRSILISKANIGIKDDINIWLASVQGKAQWLAMKQKWLHPW</sequence>
<protein>
    <submittedName>
        <fullName evidence="1">Transporter substrate-binding domain-containing protein</fullName>
    </submittedName>
</protein>
<evidence type="ECO:0000313" key="1">
    <source>
        <dbReference type="EMBL" id="MCI2285179.1"/>
    </source>
</evidence>